<reference evidence="3 4" key="1">
    <citation type="submission" date="2023-03" db="EMBL/GenBank/DDBJ databases">
        <title>Bacillus Genome Sequencing.</title>
        <authorList>
            <person name="Dunlap C."/>
        </authorList>
    </citation>
    <scope>NUCLEOTIDE SEQUENCE [LARGE SCALE GENOMIC DNA]</scope>
    <source>
        <strain evidence="3 4">NRS-52</strain>
    </source>
</reference>
<proteinExistence type="predicted"/>
<feature type="transmembrane region" description="Helical" evidence="1">
    <location>
        <begin position="398"/>
        <end position="421"/>
    </location>
</feature>
<feature type="transmembrane region" description="Helical" evidence="1">
    <location>
        <begin position="427"/>
        <end position="455"/>
    </location>
</feature>
<name>A0ABU6PSX3_9BACL</name>
<dbReference type="Gene3D" id="3.40.50.720">
    <property type="entry name" value="NAD(P)-binding Rossmann-like Domain"/>
    <property type="match status" value="1"/>
</dbReference>
<dbReference type="SUPFAM" id="SSF69572">
    <property type="entry name" value="Activating enzymes of the ubiquitin-like proteins"/>
    <property type="match status" value="1"/>
</dbReference>
<feature type="transmembrane region" description="Helical" evidence="1">
    <location>
        <begin position="342"/>
        <end position="360"/>
    </location>
</feature>
<evidence type="ECO:0000313" key="3">
    <source>
        <dbReference type="EMBL" id="MED5017223.1"/>
    </source>
</evidence>
<feature type="transmembrane region" description="Helical" evidence="1">
    <location>
        <begin position="269"/>
        <end position="289"/>
    </location>
</feature>
<keyword evidence="1" id="KW-0812">Transmembrane</keyword>
<dbReference type="GO" id="GO:0016779">
    <property type="term" value="F:nucleotidyltransferase activity"/>
    <property type="evidence" value="ECO:0007669"/>
    <property type="project" value="UniProtKB-KW"/>
</dbReference>
<dbReference type="InterPro" id="IPR045886">
    <property type="entry name" value="ThiF/MoeB/HesA"/>
</dbReference>
<evidence type="ECO:0000256" key="1">
    <source>
        <dbReference type="SAM" id="Phobius"/>
    </source>
</evidence>
<protein>
    <submittedName>
        <fullName evidence="3">ThiF family adenylyltransferase</fullName>
    </submittedName>
</protein>
<keyword evidence="3" id="KW-0808">Transferase</keyword>
<dbReference type="Proteomes" id="UP001343257">
    <property type="component" value="Unassembled WGS sequence"/>
</dbReference>
<comment type="caution">
    <text evidence="3">The sequence shown here is derived from an EMBL/GenBank/DDBJ whole genome shotgun (WGS) entry which is preliminary data.</text>
</comment>
<keyword evidence="1" id="KW-1133">Transmembrane helix</keyword>
<dbReference type="InterPro" id="IPR035985">
    <property type="entry name" value="Ubiquitin-activating_enz"/>
</dbReference>
<dbReference type="InterPro" id="IPR000594">
    <property type="entry name" value="ThiF_NAD_FAD-bd"/>
</dbReference>
<dbReference type="PANTHER" id="PTHR10953">
    <property type="entry name" value="UBIQUITIN-ACTIVATING ENZYME E1"/>
    <property type="match status" value="1"/>
</dbReference>
<keyword evidence="4" id="KW-1185">Reference proteome</keyword>
<gene>
    <name evidence="3" type="ORF">P9847_07845</name>
</gene>
<dbReference type="Pfam" id="PF00899">
    <property type="entry name" value="ThiF"/>
    <property type="match status" value="1"/>
</dbReference>
<organism evidence="3 4">
    <name type="scientific">Paenibacillus chibensis</name>
    <dbReference type="NCBI Taxonomy" id="59846"/>
    <lineage>
        <taxon>Bacteria</taxon>
        <taxon>Bacillati</taxon>
        <taxon>Bacillota</taxon>
        <taxon>Bacilli</taxon>
        <taxon>Bacillales</taxon>
        <taxon>Paenibacillaceae</taxon>
        <taxon>Paenibacillus</taxon>
    </lineage>
</organism>
<keyword evidence="3" id="KW-0548">Nucleotidyltransferase</keyword>
<sequence>MSQPLTMNPFAFIAEIDSGYLIYNTDDMQVSLGKDRADLVQFMRTHPQFDADEVNSLLLEGELEMYINRRIFLPGDGVSTDGRYSRQMGFFTLLGSDFKQYQDMLRSSRVLLLGAGAIGTHVLWNLAAIGVGEVTVIDFDVVEESNLNRQLMYVPEDIGEPKVEILCGKIKAFNPEMVLIPVRLKVESPADIERFIDGKSLVVKAIDTPEEATEWANEVCVKHQVPLINGGFLDHIGVVGPIYLPGESLCAACLGFGNAKRIYGTGPTFGPLTMMVASTVSMFSFKILIKQTAELRNKLHLFNTKTDSWDTLNLRAAERCRVCGHNPHEAPPETPVNKQRLWAYRGGMTSVFVLASLLRVLANDLYAGILALMVLLLSFLFIDAWFEDQPAEQRKEIFIVSSIYCAISLITNLIINMNAFFNAAGRGLSFVFAVIQNVSLTILEISVAISMLFFLSNAVMFGVKYITRKGDAWLS</sequence>
<dbReference type="PANTHER" id="PTHR10953:SF102">
    <property type="entry name" value="ADENYLYLTRANSFERASE AND SULFURTRANSFERASE MOCS3"/>
    <property type="match status" value="1"/>
</dbReference>
<evidence type="ECO:0000259" key="2">
    <source>
        <dbReference type="Pfam" id="PF00899"/>
    </source>
</evidence>
<feature type="transmembrane region" description="Helical" evidence="1">
    <location>
        <begin position="366"/>
        <end position="386"/>
    </location>
</feature>
<feature type="domain" description="THIF-type NAD/FAD binding fold" evidence="2">
    <location>
        <begin position="84"/>
        <end position="321"/>
    </location>
</feature>
<dbReference type="EMBL" id="JARTLD010000018">
    <property type="protein sequence ID" value="MED5017223.1"/>
    <property type="molecule type" value="Genomic_DNA"/>
</dbReference>
<dbReference type="RefSeq" id="WP_328276762.1">
    <property type="nucleotide sequence ID" value="NZ_JARTLD010000018.1"/>
</dbReference>
<accession>A0ABU6PSX3</accession>
<evidence type="ECO:0000313" key="4">
    <source>
        <dbReference type="Proteomes" id="UP001343257"/>
    </source>
</evidence>
<keyword evidence="1" id="KW-0472">Membrane</keyword>